<feature type="domain" description="Reverse transcriptase" evidence="4">
    <location>
        <begin position="336"/>
        <end position="524"/>
    </location>
</feature>
<keyword evidence="1" id="KW-0479">Metal-binding</keyword>
<dbReference type="InterPro" id="IPR050951">
    <property type="entry name" value="Retrovirus_Pol_polyprotein"/>
</dbReference>
<dbReference type="CDD" id="cd01647">
    <property type="entry name" value="RT_LTR"/>
    <property type="match status" value="1"/>
</dbReference>
<dbReference type="Gene3D" id="4.10.60.10">
    <property type="entry name" value="Zinc finger, CCHC-type"/>
    <property type="match status" value="1"/>
</dbReference>
<dbReference type="GO" id="GO:0003676">
    <property type="term" value="F:nucleic acid binding"/>
    <property type="evidence" value="ECO:0007669"/>
    <property type="project" value="InterPro"/>
</dbReference>
<dbReference type="Gene3D" id="3.10.10.10">
    <property type="entry name" value="HIV Type 1 Reverse Transcriptase, subunit A, domain 1"/>
    <property type="match status" value="1"/>
</dbReference>
<dbReference type="GO" id="GO:0071897">
    <property type="term" value="P:DNA biosynthetic process"/>
    <property type="evidence" value="ECO:0007669"/>
    <property type="project" value="UniProtKB-ARBA"/>
</dbReference>
<feature type="compositionally biased region" description="Low complexity" evidence="2">
    <location>
        <begin position="201"/>
        <end position="210"/>
    </location>
</feature>
<dbReference type="InterPro" id="IPR036875">
    <property type="entry name" value="Znf_CCHC_sf"/>
</dbReference>
<keyword evidence="1" id="KW-0862">Zinc</keyword>
<feature type="domain" description="CCHC-type" evidence="3">
    <location>
        <begin position="250"/>
        <end position="263"/>
    </location>
</feature>
<dbReference type="SMART" id="SM00343">
    <property type="entry name" value="ZnF_C2HC"/>
    <property type="match status" value="2"/>
</dbReference>
<evidence type="ECO:0000256" key="2">
    <source>
        <dbReference type="SAM" id="MobiDB-lite"/>
    </source>
</evidence>
<dbReference type="PROSITE" id="PS50878">
    <property type="entry name" value="RT_POL"/>
    <property type="match status" value="1"/>
</dbReference>
<dbReference type="InterPro" id="IPR043502">
    <property type="entry name" value="DNA/RNA_pol_sf"/>
</dbReference>
<dbReference type="PANTHER" id="PTHR37984:SF5">
    <property type="entry name" value="PROTEIN NYNRIN-LIKE"/>
    <property type="match status" value="1"/>
</dbReference>
<keyword evidence="1" id="KW-0863">Zinc-finger</keyword>
<evidence type="ECO:0000256" key="1">
    <source>
        <dbReference type="PROSITE-ProRule" id="PRU00047"/>
    </source>
</evidence>
<organism evidence="5 6">
    <name type="scientific">Plutella xylostella</name>
    <name type="common">Diamondback moth</name>
    <name type="synonym">Plutella maculipennis</name>
    <dbReference type="NCBI Taxonomy" id="51655"/>
    <lineage>
        <taxon>Eukaryota</taxon>
        <taxon>Metazoa</taxon>
        <taxon>Ecdysozoa</taxon>
        <taxon>Arthropoda</taxon>
        <taxon>Hexapoda</taxon>
        <taxon>Insecta</taxon>
        <taxon>Pterygota</taxon>
        <taxon>Neoptera</taxon>
        <taxon>Endopterygota</taxon>
        <taxon>Lepidoptera</taxon>
        <taxon>Glossata</taxon>
        <taxon>Ditrysia</taxon>
        <taxon>Yponomeutoidea</taxon>
        <taxon>Plutellidae</taxon>
        <taxon>Plutella</taxon>
    </lineage>
</organism>
<protein>
    <submittedName>
        <fullName evidence="5">(diamondback moth) hypothetical protein</fullName>
    </submittedName>
</protein>
<name>A0A8S4G177_PLUXY</name>
<dbReference type="EMBL" id="CAJHNJ030000086">
    <property type="protein sequence ID" value="CAG9134795.1"/>
    <property type="molecule type" value="Genomic_DNA"/>
</dbReference>
<evidence type="ECO:0000259" key="3">
    <source>
        <dbReference type="PROSITE" id="PS50158"/>
    </source>
</evidence>
<dbReference type="SUPFAM" id="SSF56672">
    <property type="entry name" value="DNA/RNA polymerases"/>
    <property type="match status" value="1"/>
</dbReference>
<keyword evidence="6" id="KW-1185">Reference proteome</keyword>
<accession>A0A8S4G177</accession>
<reference evidence="5" key="1">
    <citation type="submission" date="2020-11" db="EMBL/GenBank/DDBJ databases">
        <authorList>
            <person name="Whiteford S."/>
        </authorList>
    </citation>
    <scope>NUCLEOTIDE SEQUENCE</scope>
</reference>
<proteinExistence type="predicted"/>
<feature type="region of interest" description="Disordered" evidence="2">
    <location>
        <begin position="201"/>
        <end position="224"/>
    </location>
</feature>
<evidence type="ECO:0000313" key="6">
    <source>
        <dbReference type="Proteomes" id="UP000653454"/>
    </source>
</evidence>
<dbReference type="AlphaFoldDB" id="A0A8S4G177"/>
<comment type="caution">
    <text evidence="5">The sequence shown here is derived from an EMBL/GenBank/DDBJ whole genome shotgun (WGS) entry which is preliminary data.</text>
</comment>
<dbReference type="InterPro" id="IPR001878">
    <property type="entry name" value="Znf_CCHC"/>
</dbReference>
<dbReference type="FunFam" id="3.30.70.270:FF:000023">
    <property type="entry name" value="Pol"/>
    <property type="match status" value="1"/>
</dbReference>
<dbReference type="PANTHER" id="PTHR37984">
    <property type="entry name" value="PROTEIN CBG26694"/>
    <property type="match status" value="1"/>
</dbReference>
<evidence type="ECO:0000313" key="5">
    <source>
        <dbReference type="EMBL" id="CAG9134795.1"/>
    </source>
</evidence>
<dbReference type="Gene3D" id="3.30.70.270">
    <property type="match status" value="2"/>
</dbReference>
<gene>
    <name evidence="5" type="ORF">PLXY2_LOCUS13083</name>
</gene>
<evidence type="ECO:0000259" key="4">
    <source>
        <dbReference type="PROSITE" id="PS50878"/>
    </source>
</evidence>
<dbReference type="GO" id="GO:0008270">
    <property type="term" value="F:zinc ion binding"/>
    <property type="evidence" value="ECO:0007669"/>
    <property type="project" value="UniProtKB-KW"/>
</dbReference>
<dbReference type="InterPro" id="IPR043128">
    <property type="entry name" value="Rev_trsase/Diguanyl_cyclase"/>
</dbReference>
<dbReference type="Pfam" id="PF00078">
    <property type="entry name" value="RVT_1"/>
    <property type="match status" value="1"/>
</dbReference>
<sequence length="661" mass="73561">MTSVSVGVLNIFNHEIQEWGSYKGRLEQWFQANAITAAEDKSGARRRAILLSSLGETTYRLIQDLALPKDVGTLSYEEVTELFDGHFQRKTCSFAERYKFHSAVQAPSESFSEWSARVRGLAKDCGFPQSSLEDTLRDRFVLGMASGPERDRLFTEPMEGLSLQKALQLAENIRCAREGARHGGAPGPAALEVHKLAATARGRGAPAGGEPRPRWGPAAPPGPSRSAERCDVCGYVGHLGKKCRFRNAVCKICGKKGHLQRVCGNSNTGNQHFLQCCSDDDDEKYPKLFSEQLGCCKGVEVKLNLKPESSPIYIKARSVPFALRPKLDEEIDRLVGLGIIESVPFSDYASPVVPVLRRDGKIRLCADYSATLNKQLLVDKYPLPRVEELFAKLHGGVQFTKLDLSGAYNQLLLNKDSRDLTCINTHKGLYRYTRLVFGLSSAPAIFQRTLENILIAPDESSESSLVQEGVLQFLDDILITGKTRSEHLARLQEVFRRLENAGLVLKKDKCHFFQDSVSYLGFVIDKNGLHKCPEKVKSILNAKKPENVTDLKSFLGMVNYYRTFIKNASSILAPLHELLQKNVSWNWSSDHENAFNSVKKCLSSDNILASIHTYHNHTTSQRQNVVKLWLRVNCVTAAFCSCVVAATKCRCGCVVAVIAMW</sequence>
<dbReference type="PROSITE" id="PS50158">
    <property type="entry name" value="ZF_CCHC"/>
    <property type="match status" value="1"/>
</dbReference>
<dbReference type="Proteomes" id="UP000653454">
    <property type="component" value="Unassembled WGS sequence"/>
</dbReference>
<dbReference type="SUPFAM" id="SSF57756">
    <property type="entry name" value="Retrovirus zinc finger-like domains"/>
    <property type="match status" value="1"/>
</dbReference>
<dbReference type="InterPro" id="IPR000477">
    <property type="entry name" value="RT_dom"/>
</dbReference>